<dbReference type="AlphaFoldDB" id="A0A5D0RAY0"/>
<comment type="caution">
    <text evidence="1">The sequence shown here is derived from an EMBL/GenBank/DDBJ whole genome shotgun (WGS) entry which is preliminary data.</text>
</comment>
<gene>
    <name evidence="1" type="ORF">ES674_01725</name>
</gene>
<protein>
    <submittedName>
        <fullName evidence="1">DUF4286 family protein</fullName>
    </submittedName>
</protein>
<dbReference type="RefSeq" id="WP_148402261.1">
    <property type="nucleotide sequence ID" value="NZ_VSKK01000001.1"/>
</dbReference>
<proteinExistence type="predicted"/>
<reference evidence="1 2" key="1">
    <citation type="submission" date="2019-08" db="EMBL/GenBank/DDBJ databases">
        <title>Genomes of Antarctic Bizionia species.</title>
        <authorList>
            <person name="Bowman J.P."/>
        </authorList>
    </citation>
    <scope>NUCLEOTIDE SEQUENCE [LARGE SCALE GENOMIC DNA]</scope>
    <source>
        <strain evidence="1 2">ADA-4</strain>
    </source>
</reference>
<accession>A0A5D0RAY0</accession>
<dbReference type="OrthoDB" id="1121837at2"/>
<dbReference type="Proteomes" id="UP000323720">
    <property type="component" value="Unassembled WGS sequence"/>
</dbReference>
<name>A0A5D0RAY0_9FLAO</name>
<dbReference type="InterPro" id="IPR025563">
    <property type="entry name" value="DUF4286"/>
</dbReference>
<evidence type="ECO:0000313" key="2">
    <source>
        <dbReference type="Proteomes" id="UP000323720"/>
    </source>
</evidence>
<keyword evidence="2" id="KW-1185">Reference proteome</keyword>
<dbReference type="EMBL" id="VSKK01000001">
    <property type="protein sequence ID" value="TYB78523.1"/>
    <property type="molecule type" value="Genomic_DNA"/>
</dbReference>
<dbReference type="Pfam" id="PF14114">
    <property type="entry name" value="DUF4286"/>
    <property type="match status" value="1"/>
</dbReference>
<sequence>MIIYNVTTNVDNGIHNEWLSWMKTEHIPKMLATGHFKEAKLTRVIIEEEMGGVTYSVQYRAHSREGLDSYYQNHADTLRLEVLKKFADKILAFRTELEVIEEFTAKVK</sequence>
<organism evidence="1 2">
    <name type="scientific">Bizionia myxarmorum</name>
    <dbReference type="NCBI Taxonomy" id="291186"/>
    <lineage>
        <taxon>Bacteria</taxon>
        <taxon>Pseudomonadati</taxon>
        <taxon>Bacteroidota</taxon>
        <taxon>Flavobacteriia</taxon>
        <taxon>Flavobacteriales</taxon>
        <taxon>Flavobacteriaceae</taxon>
        <taxon>Bizionia</taxon>
    </lineage>
</organism>
<evidence type="ECO:0000313" key="1">
    <source>
        <dbReference type="EMBL" id="TYB78523.1"/>
    </source>
</evidence>